<proteinExistence type="predicted"/>
<dbReference type="Gene3D" id="3.40.50.10490">
    <property type="entry name" value="Glucose-6-phosphate isomerase like protein, domain 1"/>
    <property type="match status" value="1"/>
</dbReference>
<feature type="domain" description="SIS" evidence="5">
    <location>
        <begin position="138"/>
        <end position="277"/>
    </location>
</feature>
<dbReference type="InterPro" id="IPR009057">
    <property type="entry name" value="Homeodomain-like_sf"/>
</dbReference>
<comment type="caution">
    <text evidence="6">The sequence shown here is derived from an EMBL/GenBank/DDBJ whole genome shotgun (WGS) entry which is preliminary data.</text>
</comment>
<reference evidence="6 7" key="1">
    <citation type="submission" date="2022-10" db="EMBL/GenBank/DDBJ databases">
        <title>Roseococcus glaciei nov., sp. nov., isolated from glacier.</title>
        <authorList>
            <person name="Liu Q."/>
            <person name="Xin Y.-H."/>
        </authorList>
    </citation>
    <scope>NUCLEOTIDE SEQUENCE [LARGE SCALE GENOMIC DNA]</scope>
    <source>
        <strain evidence="6 7">MDT2-1-1</strain>
    </source>
</reference>
<dbReference type="Pfam" id="PF01418">
    <property type="entry name" value="HTH_6"/>
    <property type="match status" value="1"/>
</dbReference>
<keyword evidence="1" id="KW-0805">Transcription regulation</keyword>
<keyword evidence="2" id="KW-0238">DNA-binding</keyword>
<dbReference type="PANTHER" id="PTHR30514:SF18">
    <property type="entry name" value="RPIR-FAMILY TRANSCRIPTIONAL REGULATOR"/>
    <property type="match status" value="1"/>
</dbReference>
<dbReference type="Gene3D" id="1.10.10.10">
    <property type="entry name" value="Winged helix-like DNA-binding domain superfamily/Winged helix DNA-binding domain"/>
    <property type="match status" value="1"/>
</dbReference>
<dbReference type="PROSITE" id="PS51071">
    <property type="entry name" value="HTH_RPIR"/>
    <property type="match status" value="1"/>
</dbReference>
<dbReference type="InterPro" id="IPR036388">
    <property type="entry name" value="WH-like_DNA-bd_sf"/>
</dbReference>
<dbReference type="InterPro" id="IPR047640">
    <property type="entry name" value="RpiR-like"/>
</dbReference>
<dbReference type="PROSITE" id="PS51464">
    <property type="entry name" value="SIS"/>
    <property type="match status" value="1"/>
</dbReference>
<dbReference type="PANTHER" id="PTHR30514">
    <property type="entry name" value="GLUCOKINASE"/>
    <property type="match status" value="1"/>
</dbReference>
<dbReference type="SUPFAM" id="SSF46689">
    <property type="entry name" value="Homeodomain-like"/>
    <property type="match status" value="1"/>
</dbReference>
<dbReference type="Pfam" id="PF01380">
    <property type="entry name" value="SIS"/>
    <property type="match status" value="1"/>
</dbReference>
<name>A0ABT3NPF5_9PROT</name>
<keyword evidence="3" id="KW-0804">Transcription</keyword>
<dbReference type="InterPro" id="IPR046348">
    <property type="entry name" value="SIS_dom_sf"/>
</dbReference>
<evidence type="ECO:0000313" key="6">
    <source>
        <dbReference type="EMBL" id="MCW8084032.1"/>
    </source>
</evidence>
<sequence>MNEVEMTKALRGLLAELTGPMAEAARYLLAHPQDVAVHSMRTLARRAEVPPVTLVRLAQRLGLPGYNDLRQTFVERVLRHGAAAQVAVTRNEQSARAIAAAAQAGTGALAFAESFLAAEHDVLRRAFAGLTEAALDQAATVLAGAPRVFVAARRTSFPAAFTLAYALRKARPGVVLLDDAGGAPEGPLEDAQAGDAFVAFTFAPFSRVTDTLARRAATAGGRLIVVTDIDAAPLRELAGDLFFVAPTLSRAFPESALGALTLANLLAALAVAKLGGEAQKRIRLNERRLVDAGEYLLAGRPTRRSRATVNGRRG</sequence>
<evidence type="ECO:0000256" key="1">
    <source>
        <dbReference type="ARBA" id="ARBA00023015"/>
    </source>
</evidence>
<dbReference type="CDD" id="cd05013">
    <property type="entry name" value="SIS_RpiR"/>
    <property type="match status" value="1"/>
</dbReference>
<protein>
    <submittedName>
        <fullName evidence="6">MurR/RpiR family transcriptional regulator</fullName>
    </submittedName>
</protein>
<dbReference type="InterPro" id="IPR035472">
    <property type="entry name" value="RpiR-like_SIS"/>
</dbReference>
<dbReference type="EMBL" id="JAPFQI010000001">
    <property type="protein sequence ID" value="MCW8084032.1"/>
    <property type="molecule type" value="Genomic_DNA"/>
</dbReference>
<evidence type="ECO:0000256" key="3">
    <source>
        <dbReference type="ARBA" id="ARBA00023163"/>
    </source>
</evidence>
<accession>A0ABT3NPF5</accession>
<organism evidence="6 7">
    <name type="scientific">Sabulicella glaciei</name>
    <dbReference type="NCBI Taxonomy" id="2984948"/>
    <lineage>
        <taxon>Bacteria</taxon>
        <taxon>Pseudomonadati</taxon>
        <taxon>Pseudomonadota</taxon>
        <taxon>Alphaproteobacteria</taxon>
        <taxon>Acetobacterales</taxon>
        <taxon>Acetobacteraceae</taxon>
        <taxon>Sabulicella</taxon>
    </lineage>
</organism>
<dbReference type="InterPro" id="IPR000281">
    <property type="entry name" value="HTH_RpiR"/>
</dbReference>
<dbReference type="InterPro" id="IPR001347">
    <property type="entry name" value="SIS_dom"/>
</dbReference>
<gene>
    <name evidence="6" type="ORF">OF850_00180</name>
</gene>
<evidence type="ECO:0000256" key="2">
    <source>
        <dbReference type="ARBA" id="ARBA00023125"/>
    </source>
</evidence>
<evidence type="ECO:0000259" key="4">
    <source>
        <dbReference type="PROSITE" id="PS51071"/>
    </source>
</evidence>
<dbReference type="Proteomes" id="UP001526430">
    <property type="component" value="Unassembled WGS sequence"/>
</dbReference>
<keyword evidence="7" id="KW-1185">Reference proteome</keyword>
<evidence type="ECO:0000259" key="5">
    <source>
        <dbReference type="PROSITE" id="PS51464"/>
    </source>
</evidence>
<feature type="domain" description="HTH rpiR-type" evidence="4">
    <location>
        <begin position="4"/>
        <end position="80"/>
    </location>
</feature>
<dbReference type="SUPFAM" id="SSF53697">
    <property type="entry name" value="SIS domain"/>
    <property type="match status" value="1"/>
</dbReference>
<evidence type="ECO:0000313" key="7">
    <source>
        <dbReference type="Proteomes" id="UP001526430"/>
    </source>
</evidence>